<evidence type="ECO:0000313" key="1">
    <source>
        <dbReference type="EMBL" id="GME74562.1"/>
    </source>
</evidence>
<comment type="caution">
    <text evidence="1">The sequence shown here is derived from an EMBL/GenBank/DDBJ whole genome shotgun (WGS) entry which is preliminary data.</text>
</comment>
<dbReference type="Proteomes" id="UP001165064">
    <property type="component" value="Unassembled WGS sequence"/>
</dbReference>
<dbReference type="EMBL" id="BSXS01000958">
    <property type="protein sequence ID" value="GME74562.1"/>
    <property type="molecule type" value="Genomic_DNA"/>
</dbReference>
<protein>
    <submittedName>
        <fullName evidence="1">Unnamed protein product</fullName>
    </submittedName>
</protein>
<accession>A0ACB5SWF9</accession>
<proteinExistence type="predicted"/>
<keyword evidence="2" id="KW-1185">Reference proteome</keyword>
<gene>
    <name evidence="1" type="ORF">Amon02_000180900</name>
</gene>
<organism evidence="1 2">
    <name type="scientific">Ambrosiozyma monospora</name>
    <name type="common">Yeast</name>
    <name type="synonym">Endomycopsis monosporus</name>
    <dbReference type="NCBI Taxonomy" id="43982"/>
    <lineage>
        <taxon>Eukaryota</taxon>
        <taxon>Fungi</taxon>
        <taxon>Dikarya</taxon>
        <taxon>Ascomycota</taxon>
        <taxon>Saccharomycotina</taxon>
        <taxon>Pichiomycetes</taxon>
        <taxon>Pichiales</taxon>
        <taxon>Pichiaceae</taxon>
        <taxon>Ambrosiozyma</taxon>
    </lineage>
</organism>
<reference evidence="1" key="1">
    <citation type="submission" date="2023-04" db="EMBL/GenBank/DDBJ databases">
        <title>Ambrosiozyma monospora NBRC 10751.</title>
        <authorList>
            <person name="Ichikawa N."/>
            <person name="Sato H."/>
            <person name="Tonouchi N."/>
        </authorList>
    </citation>
    <scope>NUCLEOTIDE SEQUENCE</scope>
    <source>
        <strain evidence="1">NBRC 10751</strain>
    </source>
</reference>
<name>A0ACB5SWF9_AMBMO</name>
<sequence>MGSAGKNMQPKAIFTCELESPWDLKNANDVALLTFGFSRNTIRALTLLDLIAPRSRQLVLDRLFGGSELIFSGEIIAIKRMMSSSGGAQMAWTSLWAKRKEDFMILIFQEVPCDAVDLVISRTIGGGKKNNNNAAIVNNANGDTVGDKAAHDNDTNPDTANEDDDSDDSGWSVESFVQSTTASSLFKEANFKGLKVSQFLPTMAAKLSSNIKNSNLIDPAMAPSDLITKTRYFTMKLGKHSLLAPCAVTSDELDSSSSGDKQVIRLHLHSLPYMAGTFIISSLDDYPIIGFNQAIARNLFGTSKLNGVCIDTILPRFSELMKLAQLENPNLKSELGLVLPEHYFRKLNAALLAKDKAISNASSDIEFDVDKEAELLFLNSVGLDAIHSDGATIKIDVQLRVLPDDSFMLWMTYSRACRSGPTSSDSDAIKLDSISQQLNKIKHDRAAAAKSDSGILHVPHSHSQLPSQLKLMNEAGFQAHSPGGGNSAGSSVDDLPASASGSGSGNSSNRDKQAGVSGGSGSVLSSAGTTITVTTAATSSTTMADQLSPNNDIDPDLALREKYNILNPPSPEKMIVLEKDGNRDRSSSLFSMESQEYDNVLRPTSNSTSSTGANCGNVSGVSTIKGTTSSSSSSSSSGSTTTAGNNNLNNDGSDSDNKFQQFKLHKMTSGKRQLKRETEQVRYLQQTSKYWPHQVGTHRRTKKFTDFKVIKNLGHGAYGNVVIGQHVDDPPYIVCIKAIFKERILVDTWVRDRSLGTIPSEIQILNSINMDPHPNIQRIVDFFEDENCYYLETMQHGGGVYAIPDSFNSTSTSTTESSSSVVSAAADTPTTNQAFDKLPPPLSTAPPAVDLFDLIELKQDTMTELECKYIYYQICSAMAHLHAHGVVHRDIKDENIIVDQDFIVKLIDFGSAAYSKNGPFGVFVGTIDYAAPEVLNGKPYEGKAQDVWAMGVLLYTLVFKENPFVSVDEILDGGFVIPDSHGGDDGVSDECIELIKLILVKDVGKRPTMKQILEHEWLKGMK</sequence>
<evidence type="ECO:0000313" key="2">
    <source>
        <dbReference type="Proteomes" id="UP001165064"/>
    </source>
</evidence>